<evidence type="ECO:0000256" key="2">
    <source>
        <dbReference type="ARBA" id="ARBA00022723"/>
    </source>
</evidence>
<evidence type="ECO:0000256" key="4">
    <source>
        <dbReference type="ARBA" id="ARBA00023239"/>
    </source>
</evidence>
<dbReference type="EMBL" id="BMDW01000003">
    <property type="protein sequence ID" value="GGA39665.1"/>
    <property type="molecule type" value="Genomic_DNA"/>
</dbReference>
<dbReference type="RefSeq" id="WP_188445514.1">
    <property type="nucleotide sequence ID" value="NZ_BMDW01000003.1"/>
</dbReference>
<evidence type="ECO:0000256" key="3">
    <source>
        <dbReference type="ARBA" id="ARBA00022833"/>
    </source>
</evidence>
<evidence type="ECO:0000259" key="5">
    <source>
        <dbReference type="PROSITE" id="PS51891"/>
    </source>
</evidence>
<comment type="caution">
    <text evidence="6">The sequence shown here is derived from an EMBL/GenBank/DDBJ whole genome shotgun (WGS) entry which is preliminary data.</text>
</comment>
<accession>A0ABQ1GA11</accession>
<dbReference type="PANTHER" id="PTHR33337:SF33">
    <property type="entry name" value="CENP-V_GFA DOMAIN-CONTAINING PROTEIN"/>
    <property type="match status" value="1"/>
</dbReference>
<sequence>MIAIEGGCRCGATRYSIAVEVMPPVYCCHCTDCQRWTGSAFSEQAVVRTESLTVTGPVVDYIYENRSGAQSHQRVCSVCHARIFNTNSRLPGMAVVRAGTLDAMCTLEPRAHIWVSSKQPWVVLPDDLPTFLENASPAEFLRIVMP</sequence>
<evidence type="ECO:0000256" key="1">
    <source>
        <dbReference type="ARBA" id="ARBA00005495"/>
    </source>
</evidence>
<keyword evidence="2" id="KW-0479">Metal-binding</keyword>
<dbReference type="PROSITE" id="PS51891">
    <property type="entry name" value="CENP_V_GFA"/>
    <property type="match status" value="1"/>
</dbReference>
<evidence type="ECO:0000313" key="6">
    <source>
        <dbReference type="EMBL" id="GGA39665.1"/>
    </source>
</evidence>
<dbReference type="PANTHER" id="PTHR33337">
    <property type="entry name" value="GFA DOMAIN-CONTAINING PROTEIN"/>
    <property type="match status" value="1"/>
</dbReference>
<keyword evidence="4" id="KW-0456">Lyase</keyword>
<evidence type="ECO:0000313" key="7">
    <source>
        <dbReference type="Proteomes" id="UP000618591"/>
    </source>
</evidence>
<dbReference type="SUPFAM" id="SSF51316">
    <property type="entry name" value="Mss4-like"/>
    <property type="match status" value="1"/>
</dbReference>
<name>A0ABQ1GA11_9SPHN</name>
<dbReference type="InterPro" id="IPR011057">
    <property type="entry name" value="Mss4-like_sf"/>
</dbReference>
<feature type="domain" description="CENP-V/GFA" evidence="5">
    <location>
        <begin position="4"/>
        <end position="122"/>
    </location>
</feature>
<reference evidence="7" key="1">
    <citation type="journal article" date="2019" name="Int. J. Syst. Evol. Microbiol.">
        <title>The Global Catalogue of Microorganisms (GCM) 10K type strain sequencing project: providing services to taxonomists for standard genome sequencing and annotation.</title>
        <authorList>
            <consortium name="The Broad Institute Genomics Platform"/>
            <consortium name="The Broad Institute Genome Sequencing Center for Infectious Disease"/>
            <person name="Wu L."/>
            <person name="Ma J."/>
        </authorList>
    </citation>
    <scope>NUCLEOTIDE SEQUENCE [LARGE SCALE GENOMIC DNA]</scope>
    <source>
        <strain evidence="7">CGMCC 1.10106</strain>
    </source>
</reference>
<protein>
    <submittedName>
        <fullName evidence="6">Aldehyde-activating protein</fullName>
    </submittedName>
</protein>
<proteinExistence type="inferred from homology"/>
<dbReference type="Gene3D" id="3.90.1590.10">
    <property type="entry name" value="glutathione-dependent formaldehyde- activating enzyme (gfa)"/>
    <property type="match status" value="1"/>
</dbReference>
<comment type="similarity">
    <text evidence="1">Belongs to the Gfa family.</text>
</comment>
<dbReference type="Proteomes" id="UP000618591">
    <property type="component" value="Unassembled WGS sequence"/>
</dbReference>
<keyword evidence="7" id="KW-1185">Reference proteome</keyword>
<organism evidence="6 7">
    <name type="scientific">Sphingomonas psychrolutea</name>
    <dbReference type="NCBI Taxonomy" id="1259676"/>
    <lineage>
        <taxon>Bacteria</taxon>
        <taxon>Pseudomonadati</taxon>
        <taxon>Pseudomonadota</taxon>
        <taxon>Alphaproteobacteria</taxon>
        <taxon>Sphingomonadales</taxon>
        <taxon>Sphingomonadaceae</taxon>
        <taxon>Sphingomonas</taxon>
    </lineage>
</organism>
<dbReference type="Pfam" id="PF04828">
    <property type="entry name" value="GFA"/>
    <property type="match status" value="1"/>
</dbReference>
<dbReference type="InterPro" id="IPR006913">
    <property type="entry name" value="CENP-V/GFA"/>
</dbReference>
<keyword evidence="3" id="KW-0862">Zinc</keyword>
<gene>
    <name evidence="6" type="ORF">GCM10011395_07430</name>
</gene>